<feature type="transmembrane region" description="Helical" evidence="1">
    <location>
        <begin position="72"/>
        <end position="100"/>
    </location>
</feature>
<keyword evidence="1" id="KW-0472">Membrane</keyword>
<protein>
    <submittedName>
        <fullName evidence="2">Uncharacterized protein</fullName>
    </submittedName>
</protein>
<keyword evidence="1" id="KW-0812">Transmembrane</keyword>
<accession>A0ABQ9X067</accession>
<comment type="caution">
    <text evidence="2">The sequence shown here is derived from an EMBL/GenBank/DDBJ whole genome shotgun (WGS) entry which is preliminary data.</text>
</comment>
<organism evidence="2 3">
    <name type="scientific">Blattamonas nauphoetae</name>
    <dbReference type="NCBI Taxonomy" id="2049346"/>
    <lineage>
        <taxon>Eukaryota</taxon>
        <taxon>Metamonada</taxon>
        <taxon>Preaxostyla</taxon>
        <taxon>Oxymonadida</taxon>
        <taxon>Blattamonas</taxon>
    </lineage>
</organism>
<feature type="transmembrane region" description="Helical" evidence="1">
    <location>
        <begin position="42"/>
        <end position="66"/>
    </location>
</feature>
<keyword evidence="1" id="KW-1133">Transmembrane helix</keyword>
<dbReference type="Proteomes" id="UP001281761">
    <property type="component" value="Unassembled WGS sequence"/>
</dbReference>
<evidence type="ECO:0000313" key="2">
    <source>
        <dbReference type="EMBL" id="KAK2945154.1"/>
    </source>
</evidence>
<reference evidence="2 3" key="1">
    <citation type="journal article" date="2022" name="bioRxiv">
        <title>Genomics of Preaxostyla Flagellates Illuminates Evolutionary Transitions and the Path Towards Mitochondrial Loss.</title>
        <authorList>
            <person name="Novak L.V.F."/>
            <person name="Treitli S.C."/>
            <person name="Pyrih J."/>
            <person name="Halakuc P."/>
            <person name="Pipaliya S.V."/>
            <person name="Vacek V."/>
            <person name="Brzon O."/>
            <person name="Soukal P."/>
            <person name="Eme L."/>
            <person name="Dacks J.B."/>
            <person name="Karnkowska A."/>
            <person name="Elias M."/>
            <person name="Hampl V."/>
        </authorList>
    </citation>
    <scope>NUCLEOTIDE SEQUENCE [LARGE SCALE GENOMIC DNA]</scope>
    <source>
        <strain evidence="2">NAU3</strain>
        <tissue evidence="2">Gut</tissue>
    </source>
</reference>
<evidence type="ECO:0000313" key="3">
    <source>
        <dbReference type="Proteomes" id="UP001281761"/>
    </source>
</evidence>
<proteinExistence type="predicted"/>
<gene>
    <name evidence="2" type="ORF">BLNAU_19944</name>
</gene>
<dbReference type="EMBL" id="JARBJD010000271">
    <property type="protein sequence ID" value="KAK2945154.1"/>
    <property type="molecule type" value="Genomic_DNA"/>
</dbReference>
<name>A0ABQ9X067_9EUKA</name>
<sequence length="129" mass="14402">MIVSIDRVIHIWVERDIVLQARLPVSFIVFPFFPFSKISVHALAIIGMLVHALAIVGMLVHALAIIGMLVHALAIIGMLVLALAIIGMLVHALAIIGMLVHAHPRREWSYSLIIYRLVNVLRLQHCMFS</sequence>
<evidence type="ECO:0000256" key="1">
    <source>
        <dbReference type="SAM" id="Phobius"/>
    </source>
</evidence>
<keyword evidence="3" id="KW-1185">Reference proteome</keyword>